<dbReference type="PANTHER" id="PTHR33085">
    <property type="entry name" value="OS12G0113100 PROTEIN-RELATED"/>
    <property type="match status" value="1"/>
</dbReference>
<evidence type="ECO:0000313" key="3">
    <source>
        <dbReference type="Proteomes" id="UP000807115"/>
    </source>
</evidence>
<reference evidence="2" key="2">
    <citation type="submission" date="2020-10" db="EMBL/GenBank/DDBJ databases">
        <authorList>
            <person name="Cooper E.A."/>
            <person name="Brenton Z.W."/>
            <person name="Flinn B.S."/>
            <person name="Jenkins J."/>
            <person name="Shu S."/>
            <person name="Flowers D."/>
            <person name="Luo F."/>
            <person name="Wang Y."/>
            <person name="Xia P."/>
            <person name="Barry K."/>
            <person name="Daum C."/>
            <person name="Lipzen A."/>
            <person name="Yoshinaga Y."/>
            <person name="Schmutz J."/>
            <person name="Saski C."/>
            <person name="Vermerris W."/>
            <person name="Kresovich S."/>
        </authorList>
    </citation>
    <scope>NUCLEOTIDE SEQUENCE</scope>
</reference>
<evidence type="ECO:0000256" key="1">
    <source>
        <dbReference type="SAM" id="MobiDB-lite"/>
    </source>
</evidence>
<feature type="compositionally biased region" description="Basic and acidic residues" evidence="1">
    <location>
        <begin position="207"/>
        <end position="226"/>
    </location>
</feature>
<feature type="compositionally biased region" description="Basic residues" evidence="1">
    <location>
        <begin position="1"/>
        <end position="11"/>
    </location>
</feature>
<comment type="caution">
    <text evidence="2">The sequence shown here is derived from an EMBL/GenBank/DDBJ whole genome shotgun (WGS) entry which is preliminary data.</text>
</comment>
<dbReference type="Pfam" id="PF07893">
    <property type="entry name" value="DUF1668"/>
    <property type="match status" value="1"/>
</dbReference>
<dbReference type="InterPro" id="IPR012871">
    <property type="entry name" value="DUF1668_ORYSA"/>
</dbReference>
<evidence type="ECO:0000313" key="2">
    <source>
        <dbReference type="EMBL" id="KAG0516180.1"/>
    </source>
</evidence>
<name>A0A921Q8P9_SORBI</name>
<organism evidence="2 3">
    <name type="scientific">Sorghum bicolor</name>
    <name type="common">Sorghum</name>
    <name type="synonym">Sorghum vulgare</name>
    <dbReference type="NCBI Taxonomy" id="4558"/>
    <lineage>
        <taxon>Eukaryota</taxon>
        <taxon>Viridiplantae</taxon>
        <taxon>Streptophyta</taxon>
        <taxon>Embryophyta</taxon>
        <taxon>Tracheophyta</taxon>
        <taxon>Spermatophyta</taxon>
        <taxon>Magnoliopsida</taxon>
        <taxon>Liliopsida</taxon>
        <taxon>Poales</taxon>
        <taxon>Poaceae</taxon>
        <taxon>PACMAD clade</taxon>
        <taxon>Panicoideae</taxon>
        <taxon>Andropogonodae</taxon>
        <taxon>Andropogoneae</taxon>
        <taxon>Sorghinae</taxon>
        <taxon>Sorghum</taxon>
    </lineage>
</organism>
<dbReference type="Proteomes" id="UP000807115">
    <property type="component" value="Chromosome 10"/>
</dbReference>
<feature type="region of interest" description="Disordered" evidence="1">
    <location>
        <begin position="202"/>
        <end position="227"/>
    </location>
</feature>
<proteinExistence type="predicted"/>
<protein>
    <submittedName>
        <fullName evidence="2">Uncharacterized protein</fullName>
    </submittedName>
</protein>
<dbReference type="PANTHER" id="PTHR33085:SF145">
    <property type="entry name" value="OS05G0302200 PROTEIN"/>
    <property type="match status" value="1"/>
</dbReference>
<reference evidence="2" key="1">
    <citation type="journal article" date="2019" name="BMC Genomics">
        <title>A new reference genome for Sorghum bicolor reveals high levels of sequence similarity between sweet and grain genotypes: implications for the genetics of sugar metabolism.</title>
        <authorList>
            <person name="Cooper E.A."/>
            <person name="Brenton Z.W."/>
            <person name="Flinn B.S."/>
            <person name="Jenkins J."/>
            <person name="Shu S."/>
            <person name="Flowers D."/>
            <person name="Luo F."/>
            <person name="Wang Y."/>
            <person name="Xia P."/>
            <person name="Barry K."/>
            <person name="Daum C."/>
            <person name="Lipzen A."/>
            <person name="Yoshinaga Y."/>
            <person name="Schmutz J."/>
            <person name="Saski C."/>
            <person name="Vermerris W."/>
            <person name="Kresovich S."/>
        </authorList>
    </citation>
    <scope>NUCLEOTIDE SEQUENCE</scope>
</reference>
<gene>
    <name evidence="2" type="ORF">BDA96_10G340000</name>
</gene>
<dbReference type="EMBL" id="CM027689">
    <property type="protein sequence ID" value="KAG0516180.1"/>
    <property type="molecule type" value="Genomic_DNA"/>
</dbReference>
<sequence>MKKKNKSHNSTRKIDDPYYSPPLPSAPPFWSGTGGAARRHFPSRSGLLRLLVRSFAQDLVVGSLCCLLLEIFQIELGLDVRSTMSGLSRRFLNLIVRSHDSAVRSLRCIDLKRLQLFYPTIPPRTPPPTTMETFGLPSPNPNFQACSADAVDQQGIACYTLAQGKVLCTDQCRRNFLYDASTHQVTTMPEFHRPRLNSLSLFIPSGEGKDKDDNDRGEGADEDRCGGEGSLFLMDKILQPVTRGDIGHPTGDLEVLFYGNGNGGITSHCKLLPPPPAYDWNAPSKIGSYAVVGNGSHVCISVNGRGTYFLDTARHTWDKVGDWTLPFLGKVEYVPELKLWFGISAYDQHLAAADLSTTDSQPQLVHGWKEFQPPEEWFQVGDPQLVNLGSGRFCIARFFTSFFEDDYAQEVSVLTGLEVVLRELNGNGKVKLEMVRHKSMRHTSIPGCRNSIHLVF</sequence>
<feature type="region of interest" description="Disordered" evidence="1">
    <location>
        <begin position="1"/>
        <end position="20"/>
    </location>
</feature>
<dbReference type="AlphaFoldDB" id="A0A921Q8P9"/>
<accession>A0A921Q8P9</accession>